<gene>
    <name evidence="2" type="primary">gloA_3</name>
    <name evidence="2" type="ORF">CLLU_24790</name>
</gene>
<sequence length="121" mass="13811">MNLCWITLNVKNMQESLKFYNELLGIKIFRKFSPRPGVDIAMLGEEGNPKIELICSRNNNSEIQSRGISIGFEVKSLDESMEYMKSKGIVIKRGPISPSPKVKFFFIDDPDGIEIQIVENR</sequence>
<dbReference type="PANTHER" id="PTHR36113">
    <property type="entry name" value="LYASE, PUTATIVE-RELATED-RELATED"/>
    <property type="match status" value="1"/>
</dbReference>
<dbReference type="InterPro" id="IPR051332">
    <property type="entry name" value="Fosfomycin_Res_Enzymes"/>
</dbReference>
<dbReference type="SUPFAM" id="SSF54593">
    <property type="entry name" value="Glyoxalase/Bleomycin resistance protein/Dihydroxybiphenyl dioxygenase"/>
    <property type="match status" value="1"/>
</dbReference>
<accession>A0A2T0BK21</accession>
<dbReference type="Pfam" id="PF00903">
    <property type="entry name" value="Glyoxalase"/>
    <property type="match status" value="1"/>
</dbReference>
<dbReference type="InterPro" id="IPR037523">
    <property type="entry name" value="VOC_core"/>
</dbReference>
<organism evidence="2 3">
    <name type="scientific">Clostridium luticellarii</name>
    <dbReference type="NCBI Taxonomy" id="1691940"/>
    <lineage>
        <taxon>Bacteria</taxon>
        <taxon>Bacillati</taxon>
        <taxon>Bacillota</taxon>
        <taxon>Clostridia</taxon>
        <taxon>Eubacteriales</taxon>
        <taxon>Clostridiaceae</taxon>
        <taxon>Clostridium</taxon>
    </lineage>
</organism>
<dbReference type="EC" id="4.4.1.5" evidence="2"/>
<dbReference type="RefSeq" id="WP_106010091.1">
    <property type="nucleotide sequence ID" value="NZ_JALCPJ010000052.1"/>
</dbReference>
<dbReference type="InterPro" id="IPR004360">
    <property type="entry name" value="Glyas_Fos-R_dOase_dom"/>
</dbReference>
<dbReference type="InterPro" id="IPR029068">
    <property type="entry name" value="Glyas_Bleomycin-R_OHBP_Dase"/>
</dbReference>
<protein>
    <submittedName>
        <fullName evidence="2">Lactoylglutathione lyase</fullName>
        <ecNumber evidence="2">4.4.1.5</ecNumber>
    </submittedName>
</protein>
<name>A0A2T0BK21_9CLOT</name>
<evidence type="ECO:0000313" key="2">
    <source>
        <dbReference type="EMBL" id="PRR84219.1"/>
    </source>
</evidence>
<dbReference type="OrthoDB" id="192739at2"/>
<proteinExistence type="predicted"/>
<evidence type="ECO:0000313" key="3">
    <source>
        <dbReference type="Proteomes" id="UP000237798"/>
    </source>
</evidence>
<evidence type="ECO:0000259" key="1">
    <source>
        <dbReference type="PROSITE" id="PS51819"/>
    </source>
</evidence>
<dbReference type="GO" id="GO:0004462">
    <property type="term" value="F:lactoylglutathione lyase activity"/>
    <property type="evidence" value="ECO:0007669"/>
    <property type="project" value="UniProtKB-EC"/>
</dbReference>
<keyword evidence="3" id="KW-1185">Reference proteome</keyword>
<reference evidence="2 3" key="1">
    <citation type="submission" date="2018-03" db="EMBL/GenBank/DDBJ databases">
        <title>Genome sequence of Clostridium luticellarii DSM 29923.</title>
        <authorList>
            <person name="Poehlein A."/>
            <person name="Daniel R."/>
        </authorList>
    </citation>
    <scope>NUCLEOTIDE SEQUENCE [LARGE SCALE GENOMIC DNA]</scope>
    <source>
        <strain evidence="2 3">DSM 29923</strain>
    </source>
</reference>
<dbReference type="PANTHER" id="PTHR36113:SF1">
    <property type="entry name" value="GLYOXALASE_BLEOMYCIN RESISTANCE PROTEIN_DIOXYGENASE"/>
    <property type="match status" value="1"/>
</dbReference>
<dbReference type="EMBL" id="PVXP01000040">
    <property type="protein sequence ID" value="PRR84219.1"/>
    <property type="molecule type" value="Genomic_DNA"/>
</dbReference>
<feature type="domain" description="VOC" evidence="1">
    <location>
        <begin position="2"/>
        <end position="120"/>
    </location>
</feature>
<dbReference type="PROSITE" id="PS51819">
    <property type="entry name" value="VOC"/>
    <property type="match status" value="1"/>
</dbReference>
<keyword evidence="2" id="KW-0456">Lyase</keyword>
<dbReference type="Gene3D" id="3.10.180.10">
    <property type="entry name" value="2,3-Dihydroxybiphenyl 1,2-Dioxygenase, domain 1"/>
    <property type="match status" value="1"/>
</dbReference>
<dbReference type="AlphaFoldDB" id="A0A2T0BK21"/>
<dbReference type="Proteomes" id="UP000237798">
    <property type="component" value="Unassembled WGS sequence"/>
</dbReference>
<comment type="caution">
    <text evidence="2">The sequence shown here is derived from an EMBL/GenBank/DDBJ whole genome shotgun (WGS) entry which is preliminary data.</text>
</comment>